<evidence type="ECO:0000313" key="2">
    <source>
        <dbReference type="Proteomes" id="UP000515129"/>
    </source>
</evidence>
<evidence type="ECO:0000313" key="3">
    <source>
        <dbReference type="RefSeq" id="XP_026056408.1"/>
    </source>
</evidence>
<sequence>MPGPGSTTKKCASCSMPLNVACKTCKYCKAVQPHNLRLKKKIERFDLKSETWAQAQKKNNTSSHLMDDASLLLERFQALGSRGVLFISRPGTKSWTCEVLLPRCKVTESASACLKRMEALFEFVVQGWSQSEKVAASAAEIPQPPVDNSLATSSYYGAPALPIPSPSAPNLDSPTPPAPTLSIPTLPAPTLSFPTTPASTLPIPTTPAPTLSIPTPPVSTLPIPTTSASTLPIPTPPAHTLPIPTTPASTLPIPTPPAHNLAIPAPGGNKRKKNNDCSHSSQEVFKGDILKERVKEGRKEYLLKWHPCSLCGKKWRSTWVEEDSFLM</sequence>
<dbReference type="Proteomes" id="UP000515129">
    <property type="component" value="Chromosome 3"/>
</dbReference>
<gene>
    <name evidence="3" type="primary">LOC113042022</name>
</gene>
<keyword evidence="2" id="KW-1185">Reference proteome</keyword>
<feature type="region of interest" description="Disordered" evidence="1">
    <location>
        <begin position="245"/>
        <end position="281"/>
    </location>
</feature>
<dbReference type="KEGG" id="caua:113042022"/>
<feature type="region of interest" description="Disordered" evidence="1">
    <location>
        <begin position="166"/>
        <end position="215"/>
    </location>
</feature>
<name>A0A6P6JAE9_CARAU</name>
<dbReference type="OrthoDB" id="8964506at2759"/>
<evidence type="ECO:0000256" key="1">
    <source>
        <dbReference type="SAM" id="MobiDB-lite"/>
    </source>
</evidence>
<dbReference type="AlphaFoldDB" id="A0A6P6JAE9"/>
<reference evidence="3" key="1">
    <citation type="submission" date="2025-08" db="UniProtKB">
        <authorList>
            <consortium name="RefSeq"/>
        </authorList>
    </citation>
    <scope>IDENTIFICATION</scope>
    <source>
        <strain evidence="3">Wakin</strain>
        <tissue evidence="3">Muscle</tissue>
    </source>
</reference>
<accession>A0A6P6JAE9</accession>
<feature type="compositionally biased region" description="Low complexity" evidence="1">
    <location>
        <begin position="194"/>
        <end position="213"/>
    </location>
</feature>
<dbReference type="GeneID" id="113042022"/>
<protein>
    <submittedName>
        <fullName evidence="3">SH3 domain-containing protein C23A1.17-like</fullName>
    </submittedName>
</protein>
<organism evidence="2 3">
    <name type="scientific">Carassius auratus</name>
    <name type="common">Goldfish</name>
    <dbReference type="NCBI Taxonomy" id="7957"/>
    <lineage>
        <taxon>Eukaryota</taxon>
        <taxon>Metazoa</taxon>
        <taxon>Chordata</taxon>
        <taxon>Craniata</taxon>
        <taxon>Vertebrata</taxon>
        <taxon>Euteleostomi</taxon>
        <taxon>Actinopterygii</taxon>
        <taxon>Neopterygii</taxon>
        <taxon>Teleostei</taxon>
        <taxon>Ostariophysi</taxon>
        <taxon>Cypriniformes</taxon>
        <taxon>Cyprinidae</taxon>
        <taxon>Cyprininae</taxon>
        <taxon>Carassius</taxon>
    </lineage>
</organism>
<dbReference type="RefSeq" id="XP_026056408.1">
    <property type="nucleotide sequence ID" value="XM_026200623.1"/>
</dbReference>
<proteinExistence type="predicted"/>